<dbReference type="FunFam" id="1.10.10.60:FF:000679">
    <property type="entry name" value="Homeobox protein aristaless"/>
    <property type="match status" value="1"/>
</dbReference>
<dbReference type="PhylomeDB" id="E9HGJ8"/>
<dbReference type="SMART" id="SM00389">
    <property type="entry name" value="HOX"/>
    <property type="match status" value="1"/>
</dbReference>
<evidence type="ECO:0000256" key="4">
    <source>
        <dbReference type="ARBA" id="ARBA00023242"/>
    </source>
</evidence>
<evidence type="ECO:0000313" key="8">
    <source>
        <dbReference type="EMBL" id="EFX69095.1"/>
    </source>
</evidence>
<keyword evidence="9" id="KW-1185">Reference proteome</keyword>
<keyword evidence="4 5" id="KW-0539">Nucleus</keyword>
<sequence length="55" mass="6732">RRNRTTFSPQQLQELESLFQKTRYPDVIHREDVASRTGLTEARVQVWFQNRRAKW</sequence>
<dbReference type="OMA" id="DVIHRED"/>
<dbReference type="PANTHER" id="PTHR24329:SF569">
    <property type="entry name" value="IP01065P"/>
    <property type="match status" value="1"/>
</dbReference>
<dbReference type="GO" id="GO:0005634">
    <property type="term" value="C:nucleus"/>
    <property type="evidence" value="ECO:0007669"/>
    <property type="project" value="UniProtKB-SubCell"/>
</dbReference>
<feature type="non-terminal residue" evidence="8">
    <location>
        <position position="1"/>
    </location>
</feature>
<dbReference type="InterPro" id="IPR001356">
    <property type="entry name" value="HD"/>
</dbReference>
<evidence type="ECO:0000256" key="1">
    <source>
        <dbReference type="ARBA" id="ARBA00004123"/>
    </source>
</evidence>
<protein>
    <recommendedName>
        <fullName evidence="7">Homeobox domain-containing protein</fullName>
    </recommendedName>
</protein>
<dbReference type="InterPro" id="IPR050649">
    <property type="entry name" value="Paired_Homeobox_TFs"/>
</dbReference>
<evidence type="ECO:0000256" key="5">
    <source>
        <dbReference type="PROSITE-ProRule" id="PRU00108"/>
    </source>
</evidence>
<dbReference type="InParanoid" id="E9HGJ8"/>
<dbReference type="GO" id="GO:0003677">
    <property type="term" value="F:DNA binding"/>
    <property type="evidence" value="ECO:0007669"/>
    <property type="project" value="UniProtKB-UniRule"/>
</dbReference>
<comment type="subcellular location">
    <subcellularLocation>
        <location evidence="1 5 6">Nucleus</location>
    </subcellularLocation>
</comment>
<proteinExistence type="predicted"/>
<feature type="domain" description="Homeobox" evidence="7">
    <location>
        <begin position="1"/>
        <end position="55"/>
    </location>
</feature>
<dbReference type="PRINTS" id="PR00031">
    <property type="entry name" value="HTHREPRESSR"/>
</dbReference>
<dbReference type="OrthoDB" id="6159439at2759"/>
<dbReference type="HOGENOM" id="CLU_049543_12_1_1"/>
<dbReference type="InterPro" id="IPR009057">
    <property type="entry name" value="Homeodomain-like_sf"/>
</dbReference>
<keyword evidence="3 5" id="KW-0371">Homeobox</keyword>
<evidence type="ECO:0000256" key="3">
    <source>
        <dbReference type="ARBA" id="ARBA00023155"/>
    </source>
</evidence>
<gene>
    <name evidence="8" type="ORF">DAPPUDRAFT_62565</name>
</gene>
<evidence type="ECO:0000256" key="6">
    <source>
        <dbReference type="RuleBase" id="RU000682"/>
    </source>
</evidence>
<dbReference type="Gene3D" id="1.10.10.60">
    <property type="entry name" value="Homeodomain-like"/>
    <property type="match status" value="1"/>
</dbReference>
<dbReference type="KEGG" id="dpx:DAPPUDRAFT_62565"/>
<dbReference type="InterPro" id="IPR000047">
    <property type="entry name" value="HTH_motif"/>
</dbReference>
<keyword evidence="2 5" id="KW-0238">DNA-binding</keyword>
<dbReference type="Proteomes" id="UP000000305">
    <property type="component" value="Unassembled WGS sequence"/>
</dbReference>
<evidence type="ECO:0000259" key="7">
    <source>
        <dbReference type="PROSITE" id="PS50071"/>
    </source>
</evidence>
<name>E9HGJ8_DAPPU</name>
<evidence type="ECO:0000313" key="9">
    <source>
        <dbReference type="Proteomes" id="UP000000305"/>
    </source>
</evidence>
<evidence type="ECO:0000256" key="2">
    <source>
        <dbReference type="ARBA" id="ARBA00023125"/>
    </source>
</evidence>
<dbReference type="Pfam" id="PF00046">
    <property type="entry name" value="Homeodomain"/>
    <property type="match status" value="1"/>
</dbReference>
<dbReference type="eggNOG" id="KOG0490">
    <property type="taxonomic scope" value="Eukaryota"/>
</dbReference>
<dbReference type="PANTHER" id="PTHR24329">
    <property type="entry name" value="HOMEOBOX PROTEIN ARISTALESS"/>
    <property type="match status" value="1"/>
</dbReference>
<dbReference type="EMBL" id="GL732642">
    <property type="protein sequence ID" value="EFX69095.1"/>
    <property type="molecule type" value="Genomic_DNA"/>
</dbReference>
<reference evidence="8 9" key="1">
    <citation type="journal article" date="2011" name="Science">
        <title>The ecoresponsive genome of Daphnia pulex.</title>
        <authorList>
            <person name="Colbourne J.K."/>
            <person name="Pfrender M.E."/>
            <person name="Gilbert D."/>
            <person name="Thomas W.K."/>
            <person name="Tucker A."/>
            <person name="Oakley T.H."/>
            <person name="Tokishita S."/>
            <person name="Aerts A."/>
            <person name="Arnold G.J."/>
            <person name="Basu M.K."/>
            <person name="Bauer D.J."/>
            <person name="Caceres C.E."/>
            <person name="Carmel L."/>
            <person name="Casola C."/>
            <person name="Choi J.H."/>
            <person name="Detter J.C."/>
            <person name="Dong Q."/>
            <person name="Dusheyko S."/>
            <person name="Eads B.D."/>
            <person name="Frohlich T."/>
            <person name="Geiler-Samerotte K.A."/>
            <person name="Gerlach D."/>
            <person name="Hatcher P."/>
            <person name="Jogdeo S."/>
            <person name="Krijgsveld J."/>
            <person name="Kriventseva E.V."/>
            <person name="Kultz D."/>
            <person name="Laforsch C."/>
            <person name="Lindquist E."/>
            <person name="Lopez J."/>
            <person name="Manak J.R."/>
            <person name="Muller J."/>
            <person name="Pangilinan J."/>
            <person name="Patwardhan R.P."/>
            <person name="Pitluck S."/>
            <person name="Pritham E.J."/>
            <person name="Rechtsteiner A."/>
            <person name="Rho M."/>
            <person name="Rogozin I.B."/>
            <person name="Sakarya O."/>
            <person name="Salamov A."/>
            <person name="Schaack S."/>
            <person name="Shapiro H."/>
            <person name="Shiga Y."/>
            <person name="Skalitzky C."/>
            <person name="Smith Z."/>
            <person name="Souvorov A."/>
            <person name="Sung W."/>
            <person name="Tang Z."/>
            <person name="Tsuchiya D."/>
            <person name="Tu H."/>
            <person name="Vos H."/>
            <person name="Wang M."/>
            <person name="Wolf Y.I."/>
            <person name="Yamagata H."/>
            <person name="Yamada T."/>
            <person name="Ye Y."/>
            <person name="Shaw J.R."/>
            <person name="Andrews J."/>
            <person name="Crease T.J."/>
            <person name="Tang H."/>
            <person name="Lucas S.M."/>
            <person name="Robertson H.M."/>
            <person name="Bork P."/>
            <person name="Koonin E.V."/>
            <person name="Zdobnov E.M."/>
            <person name="Grigoriev I.V."/>
            <person name="Lynch M."/>
            <person name="Boore J.L."/>
        </authorList>
    </citation>
    <scope>NUCLEOTIDE SEQUENCE [LARGE SCALE GENOMIC DNA]</scope>
</reference>
<dbReference type="AlphaFoldDB" id="E9HGJ8"/>
<organism evidence="8 9">
    <name type="scientific">Daphnia pulex</name>
    <name type="common">Water flea</name>
    <dbReference type="NCBI Taxonomy" id="6669"/>
    <lineage>
        <taxon>Eukaryota</taxon>
        <taxon>Metazoa</taxon>
        <taxon>Ecdysozoa</taxon>
        <taxon>Arthropoda</taxon>
        <taxon>Crustacea</taxon>
        <taxon>Branchiopoda</taxon>
        <taxon>Diplostraca</taxon>
        <taxon>Cladocera</taxon>
        <taxon>Anomopoda</taxon>
        <taxon>Daphniidae</taxon>
        <taxon>Daphnia</taxon>
    </lineage>
</organism>
<dbReference type="SUPFAM" id="SSF46689">
    <property type="entry name" value="Homeodomain-like"/>
    <property type="match status" value="1"/>
</dbReference>
<accession>E9HGJ8</accession>
<dbReference type="PROSITE" id="PS50071">
    <property type="entry name" value="HOMEOBOX_2"/>
    <property type="match status" value="1"/>
</dbReference>
<dbReference type="CDD" id="cd00086">
    <property type="entry name" value="homeodomain"/>
    <property type="match status" value="1"/>
</dbReference>